<dbReference type="PANTHER" id="PTHR31544:SF2">
    <property type="entry name" value="AIG2-LIKE PROTEIN D"/>
    <property type="match status" value="1"/>
</dbReference>
<keyword evidence="5" id="KW-1185">Reference proteome</keyword>
<dbReference type="InterPro" id="IPR045038">
    <property type="entry name" value="AIG2-like"/>
</dbReference>
<dbReference type="AlphaFoldDB" id="A0A5C5YGE6"/>
<gene>
    <name evidence="4" type="ORF">Pla123a_38010</name>
</gene>
<sequence length="140" mass="15418">MDVFTYGTLQVDAIWRRIAQQPCTTVPGVAEGFRARRVCRADYPAMTEQAGESVAGLVYCGVGEAALRRLDAFEGPQYIRRAIAVACADGQTRRCQAYLLAASRIDELSDEPWTLADFIGSDACQRFTQTYVGFDSCEDS</sequence>
<dbReference type="CDD" id="cd06661">
    <property type="entry name" value="GGCT_like"/>
    <property type="match status" value="1"/>
</dbReference>
<keyword evidence="1" id="KW-0808">Transferase</keyword>
<dbReference type="GO" id="GO:0016740">
    <property type="term" value="F:transferase activity"/>
    <property type="evidence" value="ECO:0007669"/>
    <property type="project" value="UniProtKB-KW"/>
</dbReference>
<evidence type="ECO:0000256" key="1">
    <source>
        <dbReference type="ARBA" id="ARBA00022679"/>
    </source>
</evidence>
<name>A0A5C5YGE6_9BACT</name>
<comment type="caution">
    <text evidence="4">The sequence shown here is derived from an EMBL/GenBank/DDBJ whole genome shotgun (WGS) entry which is preliminary data.</text>
</comment>
<dbReference type="PANTHER" id="PTHR31544">
    <property type="entry name" value="AIG2-LIKE PROTEIN D"/>
    <property type="match status" value="1"/>
</dbReference>
<accession>A0A5C5YGE6</accession>
<dbReference type="InterPro" id="IPR036568">
    <property type="entry name" value="GGCT-like_sf"/>
</dbReference>
<evidence type="ECO:0000313" key="5">
    <source>
        <dbReference type="Proteomes" id="UP000318478"/>
    </source>
</evidence>
<dbReference type="InterPro" id="IPR013024">
    <property type="entry name" value="GGCT-like"/>
</dbReference>
<dbReference type="EMBL" id="SJPO01000010">
    <property type="protein sequence ID" value="TWT73465.1"/>
    <property type="molecule type" value="Genomic_DNA"/>
</dbReference>
<dbReference type="Pfam" id="PF06094">
    <property type="entry name" value="GGACT"/>
    <property type="match status" value="1"/>
</dbReference>
<organism evidence="4 5">
    <name type="scientific">Posidoniimonas polymericola</name>
    <dbReference type="NCBI Taxonomy" id="2528002"/>
    <lineage>
        <taxon>Bacteria</taxon>
        <taxon>Pseudomonadati</taxon>
        <taxon>Planctomycetota</taxon>
        <taxon>Planctomycetia</taxon>
        <taxon>Pirellulales</taxon>
        <taxon>Lacipirellulaceae</taxon>
        <taxon>Posidoniimonas</taxon>
    </lineage>
</organism>
<evidence type="ECO:0000313" key="4">
    <source>
        <dbReference type="EMBL" id="TWT73465.1"/>
    </source>
</evidence>
<protein>
    <recommendedName>
        <fullName evidence="2">Putative gamma-glutamylcyclotransferase</fullName>
    </recommendedName>
</protein>
<reference evidence="4 5" key="1">
    <citation type="submission" date="2019-02" db="EMBL/GenBank/DDBJ databases">
        <title>Deep-cultivation of Planctomycetes and their phenomic and genomic characterization uncovers novel biology.</title>
        <authorList>
            <person name="Wiegand S."/>
            <person name="Jogler M."/>
            <person name="Boedeker C."/>
            <person name="Pinto D."/>
            <person name="Vollmers J."/>
            <person name="Rivas-Marin E."/>
            <person name="Kohn T."/>
            <person name="Peeters S.H."/>
            <person name="Heuer A."/>
            <person name="Rast P."/>
            <person name="Oberbeckmann S."/>
            <person name="Bunk B."/>
            <person name="Jeske O."/>
            <person name="Meyerdierks A."/>
            <person name="Storesund J.E."/>
            <person name="Kallscheuer N."/>
            <person name="Luecker S."/>
            <person name="Lage O.M."/>
            <person name="Pohl T."/>
            <person name="Merkel B.J."/>
            <person name="Hornburger P."/>
            <person name="Mueller R.-W."/>
            <person name="Bruemmer F."/>
            <person name="Labrenz M."/>
            <person name="Spormann A.M."/>
            <person name="Op Den Camp H."/>
            <person name="Overmann J."/>
            <person name="Amann R."/>
            <person name="Jetten M.S.M."/>
            <person name="Mascher T."/>
            <person name="Medema M.H."/>
            <person name="Devos D.P."/>
            <person name="Kaster A.-K."/>
            <person name="Ovreas L."/>
            <person name="Rohde M."/>
            <person name="Galperin M.Y."/>
            <person name="Jogler C."/>
        </authorList>
    </citation>
    <scope>NUCLEOTIDE SEQUENCE [LARGE SCALE GENOMIC DNA]</scope>
    <source>
        <strain evidence="4 5">Pla123a</strain>
    </source>
</reference>
<dbReference type="RefSeq" id="WP_197528106.1">
    <property type="nucleotide sequence ID" value="NZ_SJPO01000010.1"/>
</dbReference>
<evidence type="ECO:0000256" key="2">
    <source>
        <dbReference type="ARBA" id="ARBA00030602"/>
    </source>
</evidence>
<dbReference type="SUPFAM" id="SSF110857">
    <property type="entry name" value="Gamma-glutamyl cyclotransferase-like"/>
    <property type="match status" value="1"/>
</dbReference>
<feature type="domain" description="Gamma-glutamylcyclotransferase AIG2-like" evidence="3">
    <location>
        <begin position="3"/>
        <end position="113"/>
    </location>
</feature>
<dbReference type="Gene3D" id="3.10.490.10">
    <property type="entry name" value="Gamma-glutamyl cyclotransferase-like"/>
    <property type="match status" value="1"/>
</dbReference>
<dbReference type="InterPro" id="IPR009288">
    <property type="entry name" value="AIG2-like_dom"/>
</dbReference>
<evidence type="ECO:0000259" key="3">
    <source>
        <dbReference type="Pfam" id="PF06094"/>
    </source>
</evidence>
<proteinExistence type="predicted"/>
<dbReference type="Proteomes" id="UP000318478">
    <property type="component" value="Unassembled WGS sequence"/>
</dbReference>